<sequence>MFISRVVLYPKPGGHGRLLFPISGMSWGPNSPGYTDRGLYALKREHLLTPRWGMRREAYNPHWDIGPYPEHVSGNKVPPEERGKEVPTSRTWDTDAPAAWRRSWFDLPNVTRTSHIKMYRRNEAAYLKPAMEAQDPHVREYILNVLEPSAGRTYSGFGRADVGDATHPPETYHLPRHIMEVMEEVEGEAKTGGADRRVLPYIKKVAQPRTRIARLAKLVVESEIWRTKASRPVGHDRPFPYVDDQFSLVRDLPLAEILYHRSNHRGKLRRHPIWLHRQWIKRNCHIPYLYRARVLREEEKQRYLGLIEGGGDGAHAADKTVVEAQT</sequence>
<evidence type="ECO:0000256" key="1">
    <source>
        <dbReference type="SAM" id="MobiDB-lite"/>
    </source>
</evidence>
<feature type="region of interest" description="Disordered" evidence="1">
    <location>
        <begin position="69"/>
        <end position="91"/>
    </location>
</feature>
<dbReference type="FunCoup" id="A0A0G4EMM5">
    <property type="interactions" value="3"/>
</dbReference>
<dbReference type="VEuPathDB" id="CryptoDB:Vbra_2790"/>
<dbReference type="OMA" id="NNSIYPQ"/>
<feature type="compositionally biased region" description="Basic and acidic residues" evidence="1">
    <location>
        <begin position="78"/>
        <end position="87"/>
    </location>
</feature>
<organism evidence="2 3">
    <name type="scientific">Vitrella brassicaformis (strain CCMP3155)</name>
    <dbReference type="NCBI Taxonomy" id="1169540"/>
    <lineage>
        <taxon>Eukaryota</taxon>
        <taxon>Sar</taxon>
        <taxon>Alveolata</taxon>
        <taxon>Colpodellida</taxon>
        <taxon>Vitrellaceae</taxon>
        <taxon>Vitrella</taxon>
    </lineage>
</organism>
<name>A0A0G4EMM5_VITBC</name>
<dbReference type="EMBL" id="CDMY01000275">
    <property type="protein sequence ID" value="CEL98880.1"/>
    <property type="molecule type" value="Genomic_DNA"/>
</dbReference>
<gene>
    <name evidence="2" type="ORF">Vbra_2790</name>
</gene>
<dbReference type="Proteomes" id="UP000041254">
    <property type="component" value="Unassembled WGS sequence"/>
</dbReference>
<evidence type="ECO:0000313" key="2">
    <source>
        <dbReference type="EMBL" id="CEL98880.1"/>
    </source>
</evidence>
<evidence type="ECO:0000313" key="3">
    <source>
        <dbReference type="Proteomes" id="UP000041254"/>
    </source>
</evidence>
<protein>
    <submittedName>
        <fullName evidence="2">Uncharacterized protein</fullName>
    </submittedName>
</protein>
<dbReference type="OrthoDB" id="427543at2759"/>
<dbReference type="AlphaFoldDB" id="A0A0G4EMM5"/>
<proteinExistence type="predicted"/>
<reference evidence="2 3" key="1">
    <citation type="submission" date="2014-11" db="EMBL/GenBank/DDBJ databases">
        <authorList>
            <person name="Zhu J."/>
            <person name="Qi W."/>
            <person name="Song R."/>
        </authorList>
    </citation>
    <scope>NUCLEOTIDE SEQUENCE [LARGE SCALE GENOMIC DNA]</scope>
</reference>
<dbReference type="PhylomeDB" id="A0A0G4EMM5"/>
<keyword evidence="3" id="KW-1185">Reference proteome</keyword>
<accession>A0A0G4EMM5</accession>
<dbReference type="InParanoid" id="A0A0G4EMM5"/>